<sequence>MSTVNFNGAPLGLQVQQGG</sequence>
<reference evidence="1" key="1">
    <citation type="submission" date="2014-11" db="EMBL/GenBank/DDBJ databases">
        <authorList>
            <person name="Amaro Gonzalez C."/>
        </authorList>
    </citation>
    <scope>NUCLEOTIDE SEQUENCE</scope>
</reference>
<reference evidence="1" key="2">
    <citation type="journal article" date="2015" name="Fish Shellfish Immunol.">
        <title>Early steps in the European eel (Anguilla anguilla)-Vibrio vulnificus interaction in the gills: Role of the RtxA13 toxin.</title>
        <authorList>
            <person name="Callol A."/>
            <person name="Pajuelo D."/>
            <person name="Ebbesson L."/>
            <person name="Teles M."/>
            <person name="MacKenzie S."/>
            <person name="Amaro C."/>
        </authorList>
    </citation>
    <scope>NUCLEOTIDE SEQUENCE</scope>
</reference>
<dbReference type="AlphaFoldDB" id="A0A0E9S160"/>
<accession>A0A0E9S160</accession>
<organism evidence="1">
    <name type="scientific">Anguilla anguilla</name>
    <name type="common">European freshwater eel</name>
    <name type="synonym">Muraena anguilla</name>
    <dbReference type="NCBI Taxonomy" id="7936"/>
    <lineage>
        <taxon>Eukaryota</taxon>
        <taxon>Metazoa</taxon>
        <taxon>Chordata</taxon>
        <taxon>Craniata</taxon>
        <taxon>Vertebrata</taxon>
        <taxon>Euteleostomi</taxon>
        <taxon>Actinopterygii</taxon>
        <taxon>Neopterygii</taxon>
        <taxon>Teleostei</taxon>
        <taxon>Anguilliformes</taxon>
        <taxon>Anguillidae</taxon>
        <taxon>Anguilla</taxon>
    </lineage>
</organism>
<proteinExistence type="predicted"/>
<evidence type="ECO:0000313" key="1">
    <source>
        <dbReference type="EMBL" id="JAH34932.1"/>
    </source>
</evidence>
<dbReference type="EMBL" id="GBXM01073645">
    <property type="protein sequence ID" value="JAH34932.1"/>
    <property type="molecule type" value="Transcribed_RNA"/>
</dbReference>
<name>A0A0E9S160_ANGAN</name>
<protein>
    <submittedName>
        <fullName evidence="1">Uncharacterized protein</fullName>
    </submittedName>
</protein>